<name>A0A4R2E6Q7_9BACT</name>
<keyword evidence="3" id="KW-1185">Reference proteome</keyword>
<dbReference type="EMBL" id="SLWB01000020">
    <property type="protein sequence ID" value="TCN62122.1"/>
    <property type="molecule type" value="Genomic_DNA"/>
</dbReference>
<evidence type="ECO:0000313" key="2">
    <source>
        <dbReference type="EMBL" id="TCN62122.1"/>
    </source>
</evidence>
<comment type="caution">
    <text evidence="2">The sequence shown here is derived from an EMBL/GenBank/DDBJ whole genome shotgun (WGS) entry which is preliminary data.</text>
</comment>
<evidence type="ECO:0000256" key="1">
    <source>
        <dbReference type="SAM" id="MobiDB-lite"/>
    </source>
</evidence>
<dbReference type="RefSeq" id="WP_131840497.1">
    <property type="nucleotide sequence ID" value="NZ_SLWB01000020.1"/>
</dbReference>
<protein>
    <submittedName>
        <fullName evidence="2">Uncharacterized protein</fullName>
    </submittedName>
</protein>
<feature type="compositionally biased region" description="Basic and acidic residues" evidence="1">
    <location>
        <begin position="1"/>
        <end position="12"/>
    </location>
</feature>
<dbReference type="AlphaFoldDB" id="A0A4R2E6Q7"/>
<organism evidence="2 3">
    <name type="scientific">Acetobacteroides hydrogenigenes</name>
    <dbReference type="NCBI Taxonomy" id="979970"/>
    <lineage>
        <taxon>Bacteria</taxon>
        <taxon>Pseudomonadati</taxon>
        <taxon>Bacteroidota</taxon>
        <taxon>Bacteroidia</taxon>
        <taxon>Bacteroidales</taxon>
        <taxon>Rikenellaceae</taxon>
        <taxon>Acetobacteroides</taxon>
    </lineage>
</organism>
<gene>
    <name evidence="2" type="ORF">CLV25_12035</name>
</gene>
<dbReference type="Proteomes" id="UP000294830">
    <property type="component" value="Unassembled WGS sequence"/>
</dbReference>
<evidence type="ECO:0000313" key="3">
    <source>
        <dbReference type="Proteomes" id="UP000294830"/>
    </source>
</evidence>
<sequence length="72" mass="8226">MDTQAKKPVEKVKGKRGRKPRQTPVELIISLINKLESFEDLDRLADEIVTIRNSKKEAEINRLKAQLAKLQG</sequence>
<reference evidence="2 3" key="1">
    <citation type="submission" date="2019-03" db="EMBL/GenBank/DDBJ databases">
        <title>Genomic Encyclopedia of Archaeal and Bacterial Type Strains, Phase II (KMG-II): from individual species to whole genera.</title>
        <authorList>
            <person name="Goeker M."/>
        </authorList>
    </citation>
    <scope>NUCLEOTIDE SEQUENCE [LARGE SCALE GENOMIC DNA]</scope>
    <source>
        <strain evidence="2 3">RL-C</strain>
    </source>
</reference>
<feature type="region of interest" description="Disordered" evidence="1">
    <location>
        <begin position="1"/>
        <end position="20"/>
    </location>
</feature>
<accession>A0A4R2E6Q7</accession>
<dbReference type="OrthoDB" id="9872636at2"/>
<proteinExistence type="predicted"/>